<sequence>MLSKKTVAASVLAGIMTLGMSSQVFAAEGDNQTISGKDGQSTAEITTRGNLGAIDPTDPEETLPEGDERWIKVTLPTSVVFESEDQATITSPKNYQIKNESGRPVKVDVASYNITGGGGVPALKELNIKRSAGYQGSETVNLVSETAKVQNYNIDQEFVRLANNEGKFGSETGATNTTNFEFTGSVDKEALSEKSNYVESKLNFKFTALRMDGQTVEEAASAE</sequence>
<gene>
    <name evidence="3" type="ORF">OF801_07765</name>
</gene>
<dbReference type="RefSeq" id="WP_264307918.1">
    <property type="nucleotide sequence ID" value="NZ_CP109635.1"/>
</dbReference>
<evidence type="ECO:0000313" key="4">
    <source>
        <dbReference type="Proteomes" id="UP001164042"/>
    </source>
</evidence>
<dbReference type="EMBL" id="CP109635">
    <property type="protein sequence ID" value="UYT09865.1"/>
    <property type="molecule type" value="Genomic_DNA"/>
</dbReference>
<evidence type="ECO:0000256" key="2">
    <source>
        <dbReference type="SAM" id="SignalP"/>
    </source>
</evidence>
<evidence type="ECO:0000313" key="3">
    <source>
        <dbReference type="EMBL" id="UYT09865.1"/>
    </source>
</evidence>
<name>A0AA46TUQ3_9LACT</name>
<protein>
    <recommendedName>
        <fullName evidence="5">WxL domain-containing protein</fullName>
    </recommendedName>
</protein>
<feature type="compositionally biased region" description="Polar residues" evidence="1">
    <location>
        <begin position="32"/>
        <end position="49"/>
    </location>
</feature>
<proteinExistence type="predicted"/>
<dbReference type="AlphaFoldDB" id="A0AA46TUQ3"/>
<dbReference type="Proteomes" id="UP001164042">
    <property type="component" value="Chromosome"/>
</dbReference>
<feature type="region of interest" description="Disordered" evidence="1">
    <location>
        <begin position="32"/>
        <end position="64"/>
    </location>
</feature>
<evidence type="ECO:0000256" key="1">
    <source>
        <dbReference type="SAM" id="MobiDB-lite"/>
    </source>
</evidence>
<feature type="chain" id="PRO_5041413903" description="WxL domain-containing protein" evidence="2">
    <location>
        <begin position="27"/>
        <end position="223"/>
    </location>
</feature>
<feature type="signal peptide" evidence="2">
    <location>
        <begin position="1"/>
        <end position="26"/>
    </location>
</feature>
<evidence type="ECO:0008006" key="5">
    <source>
        <dbReference type="Google" id="ProtNLM"/>
    </source>
</evidence>
<organism evidence="3 4">
    <name type="scientific">Lactococcus garvieae</name>
    <dbReference type="NCBI Taxonomy" id="1363"/>
    <lineage>
        <taxon>Bacteria</taxon>
        <taxon>Bacillati</taxon>
        <taxon>Bacillota</taxon>
        <taxon>Bacilli</taxon>
        <taxon>Lactobacillales</taxon>
        <taxon>Streptococcaceae</taxon>
        <taxon>Lactococcus</taxon>
    </lineage>
</organism>
<reference evidence="3" key="1">
    <citation type="submission" date="2022-10" db="EMBL/GenBank/DDBJ databases">
        <title>Genome assembly of Lactococcus garvieae isolates from cricket gut.</title>
        <authorList>
            <person name="Luecke A.R."/>
            <person name="Brown A.M.V."/>
            <person name="Wakeman C.A."/>
        </authorList>
    </citation>
    <scope>NUCLEOTIDE SEQUENCE</scope>
    <source>
        <strain evidence="3">Alexii-11_2</strain>
    </source>
</reference>
<keyword evidence="2" id="KW-0732">Signal</keyword>
<accession>A0AA46TUQ3</accession>